<evidence type="ECO:0000313" key="5">
    <source>
        <dbReference type="EMBL" id="MBB5964178.1"/>
    </source>
</evidence>
<dbReference type="GO" id="GO:0032259">
    <property type="term" value="P:methylation"/>
    <property type="evidence" value="ECO:0007669"/>
    <property type="project" value="UniProtKB-KW"/>
</dbReference>
<evidence type="ECO:0000313" key="6">
    <source>
        <dbReference type="Proteomes" id="UP000562352"/>
    </source>
</evidence>
<comment type="caution">
    <text evidence="5">The sequence shown here is derived from an EMBL/GenBank/DDBJ whole genome shotgun (WGS) entry which is preliminary data.</text>
</comment>
<evidence type="ECO:0000259" key="4">
    <source>
        <dbReference type="Pfam" id="PF08242"/>
    </source>
</evidence>
<dbReference type="AlphaFoldDB" id="A0A841D750"/>
<accession>A0A841D750</accession>
<dbReference type="PANTHER" id="PTHR43464:SF19">
    <property type="entry name" value="UBIQUINONE BIOSYNTHESIS O-METHYLTRANSFERASE, MITOCHONDRIAL"/>
    <property type="match status" value="1"/>
</dbReference>
<dbReference type="InterPro" id="IPR029063">
    <property type="entry name" value="SAM-dependent_MTases_sf"/>
</dbReference>
<dbReference type="PANTHER" id="PTHR43464">
    <property type="entry name" value="METHYLTRANSFERASE"/>
    <property type="match status" value="1"/>
</dbReference>
<evidence type="ECO:0000256" key="1">
    <source>
        <dbReference type="ARBA" id="ARBA00022603"/>
    </source>
</evidence>
<keyword evidence="6" id="KW-1185">Reference proteome</keyword>
<dbReference type="Gene3D" id="3.40.50.150">
    <property type="entry name" value="Vaccinia Virus protein VP39"/>
    <property type="match status" value="1"/>
</dbReference>
<dbReference type="InterPro" id="IPR013217">
    <property type="entry name" value="Methyltransf_12"/>
</dbReference>
<keyword evidence="3" id="KW-0949">S-adenosyl-L-methionine</keyword>
<name>A0A841D750_PLAVE</name>
<dbReference type="EMBL" id="JACHJJ010000010">
    <property type="protein sequence ID" value="MBB5964178.1"/>
    <property type="molecule type" value="Genomic_DNA"/>
</dbReference>
<proteinExistence type="predicted"/>
<keyword evidence="1 5" id="KW-0489">Methyltransferase</keyword>
<dbReference type="Proteomes" id="UP000562352">
    <property type="component" value="Unassembled WGS sequence"/>
</dbReference>
<reference evidence="5 6" key="1">
    <citation type="submission" date="2020-08" db="EMBL/GenBank/DDBJ databases">
        <title>Genomic Encyclopedia of Type Strains, Phase III (KMG-III): the genomes of soil and plant-associated and newly described type strains.</title>
        <authorList>
            <person name="Whitman W."/>
        </authorList>
    </citation>
    <scope>NUCLEOTIDE SEQUENCE [LARGE SCALE GENOMIC DNA]</scope>
    <source>
        <strain evidence="5 6">CECT 3303</strain>
    </source>
</reference>
<dbReference type="GO" id="GO:0008168">
    <property type="term" value="F:methyltransferase activity"/>
    <property type="evidence" value="ECO:0007669"/>
    <property type="project" value="UniProtKB-KW"/>
</dbReference>
<sequence>MGESTSRWAEITGGNAGERYAARFAELAASGADVHGEARLCATLAPPGARVLDAGCGTGRVAIRLAELGYECVGVDMDESMLAVARSRAPGLVWVTGDLSALDAGALDAGAPAGDPAHGPGAAPARPFDLVVAAGNVIPLLAPGSEAEAVRRLAAVLRPGGTLVAGFGLDAEHLPMASATVGLAEYDAWCAAAGLVLERRLATWDGDPYDGGGYAVSVHRGRG</sequence>
<evidence type="ECO:0000256" key="3">
    <source>
        <dbReference type="ARBA" id="ARBA00022691"/>
    </source>
</evidence>
<keyword evidence="2 5" id="KW-0808">Transferase</keyword>
<dbReference type="RefSeq" id="WP_184942802.1">
    <property type="nucleotide sequence ID" value="NZ_BAAAWZ010000001.1"/>
</dbReference>
<dbReference type="CDD" id="cd02440">
    <property type="entry name" value="AdoMet_MTases"/>
    <property type="match status" value="1"/>
</dbReference>
<organism evidence="5 6">
    <name type="scientific">Planomonospora venezuelensis</name>
    <dbReference type="NCBI Taxonomy" id="1999"/>
    <lineage>
        <taxon>Bacteria</taxon>
        <taxon>Bacillati</taxon>
        <taxon>Actinomycetota</taxon>
        <taxon>Actinomycetes</taxon>
        <taxon>Streptosporangiales</taxon>
        <taxon>Streptosporangiaceae</taxon>
        <taxon>Planomonospora</taxon>
    </lineage>
</organism>
<dbReference type="Pfam" id="PF08242">
    <property type="entry name" value="Methyltransf_12"/>
    <property type="match status" value="1"/>
</dbReference>
<evidence type="ECO:0000256" key="2">
    <source>
        <dbReference type="ARBA" id="ARBA00022679"/>
    </source>
</evidence>
<gene>
    <name evidence="5" type="ORF">FHS22_003461</name>
</gene>
<feature type="domain" description="Methyltransferase type 12" evidence="4">
    <location>
        <begin position="52"/>
        <end position="163"/>
    </location>
</feature>
<protein>
    <submittedName>
        <fullName evidence="5">SAM-dependent methyltransferase</fullName>
    </submittedName>
</protein>
<dbReference type="SUPFAM" id="SSF53335">
    <property type="entry name" value="S-adenosyl-L-methionine-dependent methyltransferases"/>
    <property type="match status" value="1"/>
</dbReference>